<organism evidence="1 2">
    <name type="scientific">Cirrhinus mrigala</name>
    <name type="common">Mrigala</name>
    <dbReference type="NCBI Taxonomy" id="683832"/>
    <lineage>
        <taxon>Eukaryota</taxon>
        <taxon>Metazoa</taxon>
        <taxon>Chordata</taxon>
        <taxon>Craniata</taxon>
        <taxon>Vertebrata</taxon>
        <taxon>Euteleostomi</taxon>
        <taxon>Actinopterygii</taxon>
        <taxon>Neopterygii</taxon>
        <taxon>Teleostei</taxon>
        <taxon>Ostariophysi</taxon>
        <taxon>Cypriniformes</taxon>
        <taxon>Cyprinidae</taxon>
        <taxon>Labeoninae</taxon>
        <taxon>Labeonini</taxon>
        <taxon>Cirrhinus</taxon>
    </lineage>
</organism>
<proteinExistence type="predicted"/>
<reference evidence="1 2" key="1">
    <citation type="submission" date="2024-05" db="EMBL/GenBank/DDBJ databases">
        <title>Genome sequencing and assembly of Indian major carp, Cirrhinus mrigala (Hamilton, 1822).</title>
        <authorList>
            <person name="Mohindra V."/>
            <person name="Chowdhury L.M."/>
            <person name="Lal K."/>
            <person name="Jena J.K."/>
        </authorList>
    </citation>
    <scope>NUCLEOTIDE SEQUENCE [LARGE SCALE GENOMIC DNA]</scope>
    <source>
        <strain evidence="1">CM1030</strain>
        <tissue evidence="1">Blood</tissue>
    </source>
</reference>
<sequence>DSYLRIPHPSSASSAAQSSGVNDDYYVHYYIQQQNTSIAQSETFLSSHCTGVKTMPAGLLQLIRVGL</sequence>
<name>A0ABD0QSM3_CIRMR</name>
<dbReference type="AlphaFoldDB" id="A0ABD0QSM3"/>
<evidence type="ECO:0000313" key="2">
    <source>
        <dbReference type="Proteomes" id="UP001529510"/>
    </source>
</evidence>
<gene>
    <name evidence="1" type="ORF">M9458_015839</name>
</gene>
<feature type="non-terminal residue" evidence="1">
    <location>
        <position position="67"/>
    </location>
</feature>
<comment type="caution">
    <text evidence="1">The sequence shown here is derived from an EMBL/GenBank/DDBJ whole genome shotgun (WGS) entry which is preliminary data.</text>
</comment>
<keyword evidence="2" id="KW-1185">Reference proteome</keyword>
<feature type="non-terminal residue" evidence="1">
    <location>
        <position position="1"/>
    </location>
</feature>
<dbReference type="EMBL" id="JAMKFB020000007">
    <property type="protein sequence ID" value="KAL0188740.1"/>
    <property type="molecule type" value="Genomic_DNA"/>
</dbReference>
<evidence type="ECO:0000313" key="1">
    <source>
        <dbReference type="EMBL" id="KAL0188740.1"/>
    </source>
</evidence>
<dbReference type="Proteomes" id="UP001529510">
    <property type="component" value="Unassembled WGS sequence"/>
</dbReference>
<accession>A0ABD0QSM3</accession>
<protein>
    <submittedName>
        <fullName evidence="1">Uncharacterized protein</fullName>
    </submittedName>
</protein>